<name>A0ABQ8U3Z3_9EUKA</name>
<evidence type="ECO:0000313" key="3">
    <source>
        <dbReference type="Proteomes" id="UP001141327"/>
    </source>
</evidence>
<reference evidence="2" key="1">
    <citation type="journal article" date="2022" name="bioRxiv">
        <title>Genomics of Preaxostyla Flagellates Illuminates Evolutionary Transitions and the Path Towards Mitochondrial Loss.</title>
        <authorList>
            <person name="Novak L.V.F."/>
            <person name="Treitli S.C."/>
            <person name="Pyrih J."/>
            <person name="Halakuc P."/>
            <person name="Pipaliya S.V."/>
            <person name="Vacek V."/>
            <person name="Brzon O."/>
            <person name="Soukal P."/>
            <person name="Eme L."/>
            <person name="Dacks J.B."/>
            <person name="Karnkowska A."/>
            <person name="Elias M."/>
            <person name="Hampl V."/>
        </authorList>
    </citation>
    <scope>NUCLEOTIDE SEQUENCE</scope>
    <source>
        <strain evidence="2">RCP-MX</strain>
    </source>
</reference>
<gene>
    <name evidence="2" type="ORF">PAPYR_11334</name>
</gene>
<dbReference type="Proteomes" id="UP001141327">
    <property type="component" value="Unassembled WGS sequence"/>
</dbReference>
<evidence type="ECO:0000313" key="2">
    <source>
        <dbReference type="EMBL" id="KAJ4454061.1"/>
    </source>
</evidence>
<keyword evidence="3" id="KW-1185">Reference proteome</keyword>
<accession>A0ABQ8U3Z3</accession>
<proteinExistence type="predicted"/>
<organism evidence="2 3">
    <name type="scientific">Paratrimastix pyriformis</name>
    <dbReference type="NCBI Taxonomy" id="342808"/>
    <lineage>
        <taxon>Eukaryota</taxon>
        <taxon>Metamonada</taxon>
        <taxon>Preaxostyla</taxon>
        <taxon>Paratrimastigidae</taxon>
        <taxon>Paratrimastix</taxon>
    </lineage>
</organism>
<feature type="compositionally biased region" description="Polar residues" evidence="1">
    <location>
        <begin position="71"/>
        <end position="82"/>
    </location>
</feature>
<sequence>MALARTKPDKAWSTLLQAPCYTDSPGPQAAGSPRNSISTPRKNSIGTGAPPRPVTSPPAEAGLPAVPGYSPTISSPLASGTP</sequence>
<evidence type="ECO:0000256" key="1">
    <source>
        <dbReference type="SAM" id="MobiDB-lite"/>
    </source>
</evidence>
<feature type="compositionally biased region" description="Polar residues" evidence="1">
    <location>
        <begin position="33"/>
        <end position="46"/>
    </location>
</feature>
<comment type="caution">
    <text evidence="2">The sequence shown here is derived from an EMBL/GenBank/DDBJ whole genome shotgun (WGS) entry which is preliminary data.</text>
</comment>
<protein>
    <submittedName>
        <fullName evidence="2">Uncharacterized protein</fullName>
    </submittedName>
</protein>
<feature type="region of interest" description="Disordered" evidence="1">
    <location>
        <begin position="1"/>
        <end position="82"/>
    </location>
</feature>
<feature type="compositionally biased region" description="Basic and acidic residues" evidence="1">
    <location>
        <begin position="1"/>
        <end position="10"/>
    </location>
</feature>
<dbReference type="EMBL" id="JAPMOS010000189">
    <property type="protein sequence ID" value="KAJ4454061.1"/>
    <property type="molecule type" value="Genomic_DNA"/>
</dbReference>